<evidence type="ECO:0000313" key="1">
    <source>
        <dbReference type="EMBL" id="CAH9065739.1"/>
    </source>
</evidence>
<dbReference type="AlphaFoldDB" id="A0A9W4R3R2"/>
<dbReference type="GeneID" id="99695827"/>
<accession>A0A9W4R3R2</accession>
<sequence length="46" mass="5337">MSQEKYRFQVLGARLQAEQSGINLIIVAWVEFYRTQRIKHEGGALT</sequence>
<dbReference type="EMBL" id="CAMAPB010000080">
    <property type="protein sequence ID" value="CAH9065739.1"/>
    <property type="molecule type" value="Genomic_DNA"/>
</dbReference>
<reference evidence="1" key="1">
    <citation type="submission" date="2022-07" db="EMBL/GenBank/DDBJ databases">
        <authorList>
            <person name="Criscuolo A."/>
        </authorList>
    </citation>
    <scope>NUCLEOTIDE SEQUENCE</scope>
    <source>
        <strain evidence="1">CIP103197</strain>
    </source>
</reference>
<evidence type="ECO:0000313" key="2">
    <source>
        <dbReference type="Proteomes" id="UP001152447"/>
    </source>
</evidence>
<dbReference type="RefSeq" id="WP_164907914.1">
    <property type="nucleotide sequence ID" value="NZ_CAMAPB010000080.1"/>
</dbReference>
<dbReference type="Proteomes" id="UP001152447">
    <property type="component" value="Unassembled WGS sequence"/>
</dbReference>
<organism evidence="1 2">
    <name type="scientific">Pseudoalteromonas haloplanktis</name>
    <name type="common">Alteromonas haloplanktis</name>
    <dbReference type="NCBI Taxonomy" id="228"/>
    <lineage>
        <taxon>Bacteria</taxon>
        <taxon>Pseudomonadati</taxon>
        <taxon>Pseudomonadota</taxon>
        <taxon>Gammaproteobacteria</taxon>
        <taxon>Alteromonadales</taxon>
        <taxon>Pseudoalteromonadaceae</taxon>
        <taxon>Pseudoalteromonas</taxon>
    </lineage>
</organism>
<keyword evidence="2" id="KW-1185">Reference proteome</keyword>
<name>A0A9W4R3R2_PSEHA</name>
<proteinExistence type="predicted"/>
<comment type="caution">
    <text evidence="1">The sequence shown here is derived from an EMBL/GenBank/DDBJ whole genome shotgun (WGS) entry which is preliminary data.</text>
</comment>
<protein>
    <submittedName>
        <fullName evidence="1">Uncharacterized protein</fullName>
    </submittedName>
</protein>
<gene>
    <name evidence="1" type="ORF">PSEHALCIP103_03440</name>
</gene>